<name>A0ABW9KIV8_9BACT</name>
<dbReference type="Gene3D" id="1.10.260.40">
    <property type="entry name" value="lambda repressor-like DNA-binding domains"/>
    <property type="match status" value="1"/>
</dbReference>
<feature type="domain" description="HTH lacI-type" evidence="4">
    <location>
        <begin position="115"/>
        <end position="169"/>
    </location>
</feature>
<dbReference type="CDD" id="cd01392">
    <property type="entry name" value="HTH_LacI"/>
    <property type="match status" value="1"/>
</dbReference>
<dbReference type="InterPro" id="IPR046335">
    <property type="entry name" value="LacI/GalR-like_sensor"/>
</dbReference>
<dbReference type="PROSITE" id="PS50932">
    <property type="entry name" value="HTH_LACI_2"/>
    <property type="match status" value="1"/>
</dbReference>
<keyword evidence="6" id="KW-1185">Reference proteome</keyword>
<evidence type="ECO:0000313" key="6">
    <source>
        <dbReference type="Proteomes" id="UP001634747"/>
    </source>
</evidence>
<accession>A0ABW9KIV8</accession>
<reference evidence="5 6" key="1">
    <citation type="submission" date="2024-12" db="EMBL/GenBank/DDBJ databases">
        <authorList>
            <person name="Lee Y."/>
        </authorList>
    </citation>
    <scope>NUCLEOTIDE SEQUENCE [LARGE SCALE GENOMIC DNA]</scope>
    <source>
        <strain evidence="5 6">03SUJ4</strain>
    </source>
</reference>
<dbReference type="Pfam" id="PF13377">
    <property type="entry name" value="Peripla_BP_3"/>
    <property type="match status" value="1"/>
</dbReference>
<dbReference type="Proteomes" id="UP001634747">
    <property type="component" value="Unassembled WGS sequence"/>
</dbReference>
<organism evidence="5 6">
    <name type="scientific">Terriglobus aquaticus</name>
    <dbReference type="NCBI Taxonomy" id="940139"/>
    <lineage>
        <taxon>Bacteria</taxon>
        <taxon>Pseudomonadati</taxon>
        <taxon>Acidobacteriota</taxon>
        <taxon>Terriglobia</taxon>
        <taxon>Terriglobales</taxon>
        <taxon>Acidobacteriaceae</taxon>
        <taxon>Terriglobus</taxon>
    </lineage>
</organism>
<dbReference type="PANTHER" id="PTHR30146">
    <property type="entry name" value="LACI-RELATED TRANSCRIPTIONAL REPRESSOR"/>
    <property type="match status" value="1"/>
</dbReference>
<protein>
    <submittedName>
        <fullName evidence="5">LacI family DNA-binding transcriptional regulator</fullName>
    </submittedName>
</protein>
<evidence type="ECO:0000256" key="2">
    <source>
        <dbReference type="ARBA" id="ARBA00023125"/>
    </source>
</evidence>
<dbReference type="Gene3D" id="3.40.50.2300">
    <property type="match status" value="2"/>
</dbReference>
<evidence type="ECO:0000256" key="1">
    <source>
        <dbReference type="ARBA" id="ARBA00023015"/>
    </source>
</evidence>
<keyword evidence="2 5" id="KW-0238">DNA-binding</keyword>
<dbReference type="InterPro" id="IPR010982">
    <property type="entry name" value="Lambda_DNA-bd_dom_sf"/>
</dbReference>
<keyword evidence="3" id="KW-0804">Transcription</keyword>
<comment type="caution">
    <text evidence="5">The sequence shown here is derived from an EMBL/GenBank/DDBJ whole genome shotgun (WGS) entry which is preliminary data.</text>
</comment>
<dbReference type="SUPFAM" id="SSF53822">
    <property type="entry name" value="Periplasmic binding protein-like I"/>
    <property type="match status" value="1"/>
</dbReference>
<keyword evidence="1" id="KW-0805">Transcription regulation</keyword>
<dbReference type="InterPro" id="IPR028082">
    <property type="entry name" value="Peripla_BP_I"/>
</dbReference>
<dbReference type="GO" id="GO:0003677">
    <property type="term" value="F:DNA binding"/>
    <property type="evidence" value="ECO:0007669"/>
    <property type="project" value="UniProtKB-KW"/>
</dbReference>
<dbReference type="InterPro" id="IPR000843">
    <property type="entry name" value="HTH_LacI"/>
</dbReference>
<sequence length="455" mass="49439">MNFSELRRQLYGLPKCLFGRVQVAAAQCRGTALHGGAHRRVLRSCLPKGNAEKQKEERSRGGAAGRFSRARIHGLTIAPRFAGWQCVPLKCTREGKPRAIMPTIVVASHPEPCRMNITAVARKARVSTATVSRTINGSSSVQAGTAERVRKAIAELGFHPDINARALGSGRSSLYGLIISDITNPFFPELVKAFEDAAVAHHKEVLIANTGYDPKRLDICVKRMLQRKVDGVAIMTSEMDDALLDVFQKRKIPLVLLDAHPASPGVSSVRIDHSAGMLQAVQHLAELGHTRIGFISGPLNLPSARERHTAFQAACKQFRIRLMPRRMTQGDHRVDGGYKAMQQLLQTNTDLTAVVCSNDLTAIGAMEMLFESGLRVPEDISVVGSDDILLSAYTRPGLTTVNVPREDLAGAAFRSLLSYTLGADVNVVGQEHIFTPKLVCRGSTAANASRSDEEP</sequence>
<dbReference type="CDD" id="cd06267">
    <property type="entry name" value="PBP1_LacI_sugar_binding-like"/>
    <property type="match status" value="1"/>
</dbReference>
<dbReference type="EMBL" id="JBJYXY010000001">
    <property type="protein sequence ID" value="MFN2975732.1"/>
    <property type="molecule type" value="Genomic_DNA"/>
</dbReference>
<gene>
    <name evidence="5" type="ORF">ACK2TP_08145</name>
</gene>
<dbReference type="Pfam" id="PF00356">
    <property type="entry name" value="LacI"/>
    <property type="match status" value="1"/>
</dbReference>
<evidence type="ECO:0000259" key="4">
    <source>
        <dbReference type="PROSITE" id="PS50932"/>
    </source>
</evidence>
<dbReference type="SMART" id="SM00354">
    <property type="entry name" value="HTH_LACI"/>
    <property type="match status" value="1"/>
</dbReference>
<dbReference type="PANTHER" id="PTHR30146:SF109">
    <property type="entry name" value="HTH-TYPE TRANSCRIPTIONAL REGULATOR GALS"/>
    <property type="match status" value="1"/>
</dbReference>
<dbReference type="SUPFAM" id="SSF47413">
    <property type="entry name" value="lambda repressor-like DNA-binding domains"/>
    <property type="match status" value="1"/>
</dbReference>
<evidence type="ECO:0000256" key="3">
    <source>
        <dbReference type="ARBA" id="ARBA00023163"/>
    </source>
</evidence>
<proteinExistence type="predicted"/>
<dbReference type="RefSeq" id="WP_409446082.1">
    <property type="nucleotide sequence ID" value="NZ_BAABBH010000001.1"/>
</dbReference>
<evidence type="ECO:0000313" key="5">
    <source>
        <dbReference type="EMBL" id="MFN2975732.1"/>
    </source>
</evidence>